<feature type="transmembrane region" description="Helical" evidence="2">
    <location>
        <begin position="292"/>
        <end position="312"/>
    </location>
</feature>
<reference evidence="3" key="1">
    <citation type="submission" date="2023-03" db="EMBL/GenBank/DDBJ databases">
        <title>Massive genome expansion in bonnet fungi (Mycena s.s.) driven by repeated elements and novel gene families across ecological guilds.</title>
        <authorList>
            <consortium name="Lawrence Berkeley National Laboratory"/>
            <person name="Harder C.B."/>
            <person name="Miyauchi S."/>
            <person name="Viragh M."/>
            <person name="Kuo A."/>
            <person name="Thoen E."/>
            <person name="Andreopoulos B."/>
            <person name="Lu D."/>
            <person name="Skrede I."/>
            <person name="Drula E."/>
            <person name="Henrissat B."/>
            <person name="Morin E."/>
            <person name="Kohler A."/>
            <person name="Barry K."/>
            <person name="LaButti K."/>
            <person name="Morin E."/>
            <person name="Salamov A."/>
            <person name="Lipzen A."/>
            <person name="Mereny Z."/>
            <person name="Hegedus B."/>
            <person name="Baldrian P."/>
            <person name="Stursova M."/>
            <person name="Weitz H."/>
            <person name="Taylor A."/>
            <person name="Grigoriev I.V."/>
            <person name="Nagy L.G."/>
            <person name="Martin F."/>
            <person name="Kauserud H."/>
        </authorList>
    </citation>
    <scope>NUCLEOTIDE SEQUENCE</scope>
    <source>
        <strain evidence="3">CBHHK002</strain>
    </source>
</reference>
<evidence type="ECO:0000256" key="2">
    <source>
        <dbReference type="SAM" id="Phobius"/>
    </source>
</evidence>
<keyword evidence="2" id="KW-1133">Transmembrane helix</keyword>
<gene>
    <name evidence="3" type="ORF">DFH08DRAFT_1080843</name>
</gene>
<dbReference type="Proteomes" id="UP001218218">
    <property type="component" value="Unassembled WGS sequence"/>
</dbReference>
<keyword evidence="4" id="KW-1185">Reference proteome</keyword>
<feature type="transmembrane region" description="Helical" evidence="2">
    <location>
        <begin position="129"/>
        <end position="154"/>
    </location>
</feature>
<feature type="transmembrane region" description="Helical" evidence="2">
    <location>
        <begin position="62"/>
        <end position="85"/>
    </location>
</feature>
<feature type="transmembrane region" description="Helical" evidence="2">
    <location>
        <begin position="240"/>
        <end position="263"/>
    </location>
</feature>
<dbReference type="EMBL" id="JARIHO010000020">
    <property type="protein sequence ID" value="KAJ7346893.1"/>
    <property type="molecule type" value="Genomic_DNA"/>
</dbReference>
<feature type="transmembrane region" description="Helical" evidence="2">
    <location>
        <begin position="160"/>
        <end position="182"/>
    </location>
</feature>
<evidence type="ECO:0000313" key="3">
    <source>
        <dbReference type="EMBL" id="KAJ7346893.1"/>
    </source>
</evidence>
<accession>A0AAD7A193</accession>
<comment type="caution">
    <text evidence="3">The sequence shown here is derived from an EMBL/GenBank/DDBJ whole genome shotgun (WGS) entry which is preliminary data.</text>
</comment>
<feature type="transmembrane region" description="Helical" evidence="2">
    <location>
        <begin position="20"/>
        <end position="41"/>
    </location>
</feature>
<name>A0AAD7A193_9AGAR</name>
<organism evidence="3 4">
    <name type="scientific">Mycena albidolilacea</name>
    <dbReference type="NCBI Taxonomy" id="1033008"/>
    <lineage>
        <taxon>Eukaryota</taxon>
        <taxon>Fungi</taxon>
        <taxon>Dikarya</taxon>
        <taxon>Basidiomycota</taxon>
        <taxon>Agaricomycotina</taxon>
        <taxon>Agaricomycetes</taxon>
        <taxon>Agaricomycetidae</taxon>
        <taxon>Agaricales</taxon>
        <taxon>Marasmiineae</taxon>
        <taxon>Mycenaceae</taxon>
        <taxon>Mycena</taxon>
    </lineage>
</organism>
<sequence length="575" mass="61428">MSTPAPSPYIARLSVIPPFLLFLVPLATIVLFFLAISHTLVHHRHDPVLIHIQLLDRRQKRVTWVFPVVFSLALLSIAAGALLYFRVKSDTFSLVVADCIITSVLYVELSLSALYLLSVVADLSSIQPAIFCCYATVLGTILISATFLSIMAPFKVVSPLLAPILYLSTAVLTMPVITFSFLSTLGSSEASLAPQITLSSTCSYPAFSSEKPRMLEDVPSSQEMSHTALPANYPTRSIPVYILCGQISAVVHFAFAIGLLVLLPDQSSNPSTLTSEEVTAGLWVEALVFRTVQTAFLVSWIICTMSAFLQLFSRVNPAPSVRDSTLTAASDATAFTALPAHVSAHRQSKSRSSSFSSPRPRRHPVVPRRPSPDDFQNLHDPFASARTSRTVALGAFSPSPTATAFNDGSKSDYFPRPTRMSAWGAFPPGGVPIVPPRPPPNVLVINPPARRLPSLRDLAARASGVPSAADSAVCMGYGGASEGMGMGLGSDSASKSGSGPRRSMSFFSYTTPSAYSQDGDTADGFDAAFDVEEAMLAQKLLRRLDATANVGGGWSARSLKVKRNGSTASGHGRRS</sequence>
<protein>
    <submittedName>
        <fullName evidence="3">Uncharacterized protein</fullName>
    </submittedName>
</protein>
<proteinExistence type="predicted"/>
<evidence type="ECO:0000256" key="1">
    <source>
        <dbReference type="SAM" id="MobiDB-lite"/>
    </source>
</evidence>
<feature type="transmembrane region" description="Helical" evidence="2">
    <location>
        <begin position="91"/>
        <end position="117"/>
    </location>
</feature>
<feature type="region of interest" description="Disordered" evidence="1">
    <location>
        <begin position="341"/>
        <end position="380"/>
    </location>
</feature>
<keyword evidence="2" id="KW-0472">Membrane</keyword>
<dbReference type="AlphaFoldDB" id="A0AAD7A193"/>
<keyword evidence="2" id="KW-0812">Transmembrane</keyword>
<evidence type="ECO:0000313" key="4">
    <source>
        <dbReference type="Proteomes" id="UP001218218"/>
    </source>
</evidence>